<keyword evidence="2" id="KW-1185">Reference proteome</keyword>
<accession>A0A5C5Z8M8</accession>
<gene>
    <name evidence="1" type="ORF">CA13_51290</name>
</gene>
<dbReference type="AlphaFoldDB" id="A0A5C5Z8M8"/>
<sequence>MVAGLNSRIHETGEMNAEATVGVENENDRAFMCLAKLDHIIWKVNTYLCVIDNKPAFDFVDHHKLPTWKMVRLG</sequence>
<proteinExistence type="predicted"/>
<protein>
    <submittedName>
        <fullName evidence="1">Uncharacterized protein</fullName>
    </submittedName>
</protein>
<organism evidence="1 2">
    <name type="scientific">Novipirellula herctigrandis</name>
    <dbReference type="NCBI Taxonomy" id="2527986"/>
    <lineage>
        <taxon>Bacteria</taxon>
        <taxon>Pseudomonadati</taxon>
        <taxon>Planctomycetota</taxon>
        <taxon>Planctomycetia</taxon>
        <taxon>Pirellulales</taxon>
        <taxon>Pirellulaceae</taxon>
        <taxon>Novipirellula</taxon>
    </lineage>
</organism>
<dbReference type="Proteomes" id="UP000315010">
    <property type="component" value="Unassembled WGS sequence"/>
</dbReference>
<comment type="caution">
    <text evidence="1">The sequence shown here is derived from an EMBL/GenBank/DDBJ whole genome shotgun (WGS) entry which is preliminary data.</text>
</comment>
<dbReference type="RefSeq" id="WP_419195187.1">
    <property type="nucleotide sequence ID" value="NZ_SJPJ01000001.1"/>
</dbReference>
<evidence type="ECO:0000313" key="2">
    <source>
        <dbReference type="Proteomes" id="UP000315010"/>
    </source>
</evidence>
<dbReference type="EMBL" id="SJPJ01000001">
    <property type="protein sequence ID" value="TWT83662.1"/>
    <property type="molecule type" value="Genomic_DNA"/>
</dbReference>
<reference evidence="1 2" key="1">
    <citation type="submission" date="2019-02" db="EMBL/GenBank/DDBJ databases">
        <title>Deep-cultivation of Planctomycetes and their phenomic and genomic characterization uncovers novel biology.</title>
        <authorList>
            <person name="Wiegand S."/>
            <person name="Jogler M."/>
            <person name="Boedeker C."/>
            <person name="Pinto D."/>
            <person name="Vollmers J."/>
            <person name="Rivas-Marin E."/>
            <person name="Kohn T."/>
            <person name="Peeters S.H."/>
            <person name="Heuer A."/>
            <person name="Rast P."/>
            <person name="Oberbeckmann S."/>
            <person name="Bunk B."/>
            <person name="Jeske O."/>
            <person name="Meyerdierks A."/>
            <person name="Storesund J.E."/>
            <person name="Kallscheuer N."/>
            <person name="Luecker S."/>
            <person name="Lage O.M."/>
            <person name="Pohl T."/>
            <person name="Merkel B.J."/>
            <person name="Hornburger P."/>
            <person name="Mueller R.-W."/>
            <person name="Bruemmer F."/>
            <person name="Labrenz M."/>
            <person name="Spormann A.M."/>
            <person name="Op Den Camp H."/>
            <person name="Overmann J."/>
            <person name="Amann R."/>
            <person name="Jetten M.S.M."/>
            <person name="Mascher T."/>
            <person name="Medema M.H."/>
            <person name="Devos D.P."/>
            <person name="Kaster A.-K."/>
            <person name="Ovreas L."/>
            <person name="Rohde M."/>
            <person name="Galperin M.Y."/>
            <person name="Jogler C."/>
        </authorList>
    </citation>
    <scope>NUCLEOTIDE SEQUENCE [LARGE SCALE GENOMIC DNA]</scope>
    <source>
        <strain evidence="1 2">CA13</strain>
    </source>
</reference>
<name>A0A5C5Z8M8_9BACT</name>
<evidence type="ECO:0000313" key="1">
    <source>
        <dbReference type="EMBL" id="TWT83662.1"/>
    </source>
</evidence>